<dbReference type="RefSeq" id="WP_140592013.1">
    <property type="nucleotide sequence ID" value="NZ_VFWZ01000002.1"/>
</dbReference>
<accession>A0A504JLC3</accession>
<evidence type="ECO:0000313" key="3">
    <source>
        <dbReference type="Proteomes" id="UP000315540"/>
    </source>
</evidence>
<evidence type="ECO:0000313" key="2">
    <source>
        <dbReference type="EMBL" id="TPN87371.1"/>
    </source>
</evidence>
<evidence type="ECO:0000259" key="1">
    <source>
        <dbReference type="Pfam" id="PF06439"/>
    </source>
</evidence>
<comment type="caution">
    <text evidence="2">The sequence shown here is derived from an EMBL/GenBank/DDBJ whole genome shotgun (WGS) entry which is preliminary data.</text>
</comment>
<name>A0A504JLC3_9FLAO</name>
<gene>
    <name evidence="2" type="ORF">FHK87_07230</name>
</gene>
<dbReference type="OrthoDB" id="1160123at2"/>
<feature type="domain" description="3-keto-alpha-glucoside-1,2-lyase/3-keto-2-hydroxy-glucal hydratase" evidence="1">
    <location>
        <begin position="37"/>
        <end position="227"/>
    </location>
</feature>
<dbReference type="InterPro" id="IPR010496">
    <property type="entry name" value="AL/BT2_dom"/>
</dbReference>
<keyword evidence="3" id="KW-1185">Reference proteome</keyword>
<organism evidence="2 3">
    <name type="scientific">Aquimarina algicola</name>
    <dbReference type="NCBI Taxonomy" id="2589995"/>
    <lineage>
        <taxon>Bacteria</taxon>
        <taxon>Pseudomonadati</taxon>
        <taxon>Bacteroidota</taxon>
        <taxon>Flavobacteriia</taxon>
        <taxon>Flavobacteriales</taxon>
        <taxon>Flavobacteriaceae</taxon>
        <taxon>Aquimarina</taxon>
    </lineage>
</organism>
<reference evidence="2 3" key="1">
    <citation type="submission" date="2019-06" db="EMBL/GenBank/DDBJ databases">
        <authorList>
            <person name="Meng X."/>
        </authorList>
    </citation>
    <scope>NUCLEOTIDE SEQUENCE [LARGE SCALE GENOMIC DNA]</scope>
    <source>
        <strain evidence="2 3">M625</strain>
    </source>
</reference>
<dbReference type="EMBL" id="VFWZ01000002">
    <property type="protein sequence ID" value="TPN87371.1"/>
    <property type="molecule type" value="Genomic_DNA"/>
</dbReference>
<dbReference type="Proteomes" id="UP000315540">
    <property type="component" value="Unassembled WGS sequence"/>
</dbReference>
<protein>
    <submittedName>
        <fullName evidence="2">DUF1080 domain-containing protein</fullName>
    </submittedName>
</protein>
<dbReference type="Gene3D" id="2.60.120.200">
    <property type="match status" value="1"/>
</dbReference>
<proteinExistence type="predicted"/>
<dbReference type="AlphaFoldDB" id="A0A504JLC3"/>
<sequence>MKSILKITILLSISVIRLSYGQIQLKEEKITPEELVTWQTFDKGKSYIRDNELIVEETEGADGYFLISPKTYAKDFVLKYKVKPISKSTVLITLFSAIQDEKSEQFGLPKETATPREVWEWRTKMKHYNLTINNASHGNKPFFFKNISPHFRGFYKSLPNNIIGVGHWYDVEIGKEGNRLWFKLNDKTYFDVEDCNPFEGGRLLFRISGSTGEKVIFAKAAFKDIVISYK</sequence>
<dbReference type="Pfam" id="PF06439">
    <property type="entry name" value="3keto-disac_hyd"/>
    <property type="match status" value="1"/>
</dbReference>
<dbReference type="GO" id="GO:0016787">
    <property type="term" value="F:hydrolase activity"/>
    <property type="evidence" value="ECO:0007669"/>
    <property type="project" value="InterPro"/>
</dbReference>